<dbReference type="Pfam" id="PF01041">
    <property type="entry name" value="DegT_DnrJ_EryC1"/>
    <property type="match status" value="1"/>
</dbReference>
<keyword evidence="1 3" id="KW-0663">Pyridoxal phosphate</keyword>
<accession>A0ABT6V0X7</accession>
<keyword evidence="4" id="KW-0808">Transferase</keyword>
<dbReference type="InterPro" id="IPR015421">
    <property type="entry name" value="PyrdxlP-dep_Trfase_major"/>
</dbReference>
<proteinExistence type="inferred from homology"/>
<sequence>MIPVSRPYLPDRSRLNKYIDRIYSSCCLTNNGELLKELTLRLEEYLGVTNLLLVGNGTLALQVAYRALGLGRDGERASEAITTPFSFIATSSSLKWEGVQPVFADIDSETWCLDPGQVERNINERTVGLVPVHVFGNGCDIEALDRIAKHHGLKVIYDGAHAFGVKFKGRSILQHGDATTLSFHATKLFHTIEGGAIIFRHRDSLDKAKLMINFGLSEDSSIVSLGINCKMNEFQAAMGLCVLDDIGTIIASRMEICSQYQRSLEGWVGFQRHNPSCTKNYAYFPVLFDNEAELIKVKKALEERGFFPRRYFYPSLESVSHIAAFDTIQEKSRRVSEQVLCLPVFPGLSMAEVELVCELIKKCVSRTS</sequence>
<dbReference type="GO" id="GO:0008483">
    <property type="term" value="F:transaminase activity"/>
    <property type="evidence" value="ECO:0007669"/>
    <property type="project" value="UniProtKB-KW"/>
</dbReference>
<dbReference type="PIRSF" id="PIRSF000390">
    <property type="entry name" value="PLP_StrS"/>
    <property type="match status" value="1"/>
</dbReference>
<evidence type="ECO:0000256" key="1">
    <source>
        <dbReference type="ARBA" id="ARBA00022898"/>
    </source>
</evidence>
<keyword evidence="4" id="KW-0032">Aminotransferase</keyword>
<comment type="similarity">
    <text evidence="2 3">Belongs to the DegT/DnrJ/EryC1 family.</text>
</comment>
<dbReference type="Proteomes" id="UP001225957">
    <property type="component" value="Unassembled WGS sequence"/>
</dbReference>
<dbReference type="CDD" id="cd00616">
    <property type="entry name" value="AHBA_syn"/>
    <property type="match status" value="1"/>
</dbReference>
<dbReference type="SUPFAM" id="SSF53383">
    <property type="entry name" value="PLP-dependent transferases"/>
    <property type="match status" value="1"/>
</dbReference>
<evidence type="ECO:0000256" key="2">
    <source>
        <dbReference type="ARBA" id="ARBA00037999"/>
    </source>
</evidence>
<dbReference type="InterPro" id="IPR015424">
    <property type="entry name" value="PyrdxlP-dep_Trfase"/>
</dbReference>
<comment type="caution">
    <text evidence="4">The sequence shown here is derived from an EMBL/GenBank/DDBJ whole genome shotgun (WGS) entry which is preliminary data.</text>
</comment>
<name>A0ABT6V0X7_9GAMM</name>
<dbReference type="EC" id="2.6.1.-" evidence="4"/>
<evidence type="ECO:0000256" key="3">
    <source>
        <dbReference type="RuleBase" id="RU004508"/>
    </source>
</evidence>
<dbReference type="Gene3D" id="3.40.640.10">
    <property type="entry name" value="Type I PLP-dependent aspartate aminotransferase-like (Major domain)"/>
    <property type="match status" value="1"/>
</dbReference>
<reference evidence="4 5" key="1">
    <citation type="submission" date="2023-04" db="EMBL/GenBank/DDBJ databases">
        <title>Halomonas strains isolated from rhizosphere soil.</title>
        <authorList>
            <person name="Xu L."/>
            <person name="Sun J.-Q."/>
        </authorList>
    </citation>
    <scope>NUCLEOTIDE SEQUENCE [LARGE SCALE GENOMIC DNA]</scope>
    <source>
        <strain evidence="4 5">LR5S20</strain>
    </source>
</reference>
<dbReference type="PANTHER" id="PTHR30244:SF9">
    <property type="entry name" value="PROTEIN RV3402C"/>
    <property type="match status" value="1"/>
</dbReference>
<dbReference type="EMBL" id="JASCQP010000028">
    <property type="protein sequence ID" value="MDI5891885.1"/>
    <property type="molecule type" value="Genomic_DNA"/>
</dbReference>
<dbReference type="InterPro" id="IPR000653">
    <property type="entry name" value="DegT/StrS_aminotransferase"/>
</dbReference>
<dbReference type="PANTHER" id="PTHR30244">
    <property type="entry name" value="TRANSAMINASE"/>
    <property type="match status" value="1"/>
</dbReference>
<protein>
    <submittedName>
        <fullName evidence="4">DegT/DnrJ/EryC1/StrS family aminotransferase</fullName>
        <ecNumber evidence="4">2.6.1.-</ecNumber>
    </submittedName>
</protein>
<dbReference type="RefSeq" id="WP_282735826.1">
    <property type="nucleotide sequence ID" value="NZ_JASCQP010000028.1"/>
</dbReference>
<evidence type="ECO:0000313" key="4">
    <source>
        <dbReference type="EMBL" id="MDI5891885.1"/>
    </source>
</evidence>
<keyword evidence="5" id="KW-1185">Reference proteome</keyword>
<organism evidence="4 5">
    <name type="scientific">Halomonas rhizosphaerae</name>
    <dbReference type="NCBI Taxonomy" id="3043296"/>
    <lineage>
        <taxon>Bacteria</taxon>
        <taxon>Pseudomonadati</taxon>
        <taxon>Pseudomonadota</taxon>
        <taxon>Gammaproteobacteria</taxon>
        <taxon>Oceanospirillales</taxon>
        <taxon>Halomonadaceae</taxon>
        <taxon>Halomonas</taxon>
    </lineage>
</organism>
<gene>
    <name evidence="4" type="ORF">QLQ83_12355</name>
</gene>
<evidence type="ECO:0000313" key="5">
    <source>
        <dbReference type="Proteomes" id="UP001225957"/>
    </source>
</evidence>